<keyword evidence="1" id="KW-0472">Membrane</keyword>
<sequence>MKKPEKFMINMFVVILNCIGYYFSPQSPKFTKLALFEIALDISLGDWLKAQLADSSTQLVLNSLSKNCASKIQTFDDVKIFEMTMNSLFVISTRLCTSAY</sequence>
<dbReference type="Proteomes" id="UP000439903">
    <property type="component" value="Unassembled WGS sequence"/>
</dbReference>
<accession>A0A8H4AVW2</accession>
<proteinExistence type="predicted"/>
<keyword evidence="1" id="KW-1133">Transmembrane helix</keyword>
<comment type="caution">
    <text evidence="2">The sequence shown here is derived from an EMBL/GenBank/DDBJ whole genome shotgun (WGS) entry which is preliminary data.</text>
</comment>
<evidence type="ECO:0000256" key="1">
    <source>
        <dbReference type="SAM" id="Phobius"/>
    </source>
</evidence>
<name>A0A8H4AVW2_GIGMA</name>
<gene>
    <name evidence="2" type="ORF">F8M41_008376</name>
</gene>
<reference evidence="2 3" key="1">
    <citation type="journal article" date="2019" name="Environ. Microbiol.">
        <title>At the nexus of three kingdoms: the genome of the mycorrhizal fungus Gigaspora margarita provides insights into plant, endobacterial and fungal interactions.</title>
        <authorList>
            <person name="Venice F."/>
            <person name="Ghignone S."/>
            <person name="Salvioli di Fossalunga A."/>
            <person name="Amselem J."/>
            <person name="Novero M."/>
            <person name="Xianan X."/>
            <person name="Sedzielewska Toro K."/>
            <person name="Morin E."/>
            <person name="Lipzen A."/>
            <person name="Grigoriev I.V."/>
            <person name="Henrissat B."/>
            <person name="Martin F.M."/>
            <person name="Bonfante P."/>
        </authorList>
    </citation>
    <scope>NUCLEOTIDE SEQUENCE [LARGE SCALE GENOMIC DNA]</scope>
    <source>
        <strain evidence="2 3">BEG34</strain>
    </source>
</reference>
<dbReference type="AlphaFoldDB" id="A0A8H4AVW2"/>
<organism evidence="2 3">
    <name type="scientific">Gigaspora margarita</name>
    <dbReference type="NCBI Taxonomy" id="4874"/>
    <lineage>
        <taxon>Eukaryota</taxon>
        <taxon>Fungi</taxon>
        <taxon>Fungi incertae sedis</taxon>
        <taxon>Mucoromycota</taxon>
        <taxon>Glomeromycotina</taxon>
        <taxon>Glomeromycetes</taxon>
        <taxon>Diversisporales</taxon>
        <taxon>Gigasporaceae</taxon>
        <taxon>Gigaspora</taxon>
    </lineage>
</organism>
<evidence type="ECO:0000313" key="2">
    <source>
        <dbReference type="EMBL" id="KAF0537612.1"/>
    </source>
</evidence>
<evidence type="ECO:0000313" key="3">
    <source>
        <dbReference type="Proteomes" id="UP000439903"/>
    </source>
</evidence>
<feature type="transmembrane region" description="Helical" evidence="1">
    <location>
        <begin position="7"/>
        <end position="24"/>
    </location>
</feature>
<protein>
    <submittedName>
        <fullName evidence="2">Protein far1-related sequence 5-like</fullName>
    </submittedName>
</protein>
<keyword evidence="3" id="KW-1185">Reference proteome</keyword>
<dbReference type="EMBL" id="WTPW01000189">
    <property type="protein sequence ID" value="KAF0537612.1"/>
    <property type="molecule type" value="Genomic_DNA"/>
</dbReference>
<keyword evidence="1" id="KW-0812">Transmembrane</keyword>